<protein>
    <submittedName>
        <fullName evidence="3">Retrotransposable element Tf2 protein type 1</fullName>
    </submittedName>
</protein>
<name>A0A2S2PK54_SCHGA</name>
<keyword evidence="1" id="KW-0511">Multifunctional enzyme</keyword>
<dbReference type="InterPro" id="IPR043502">
    <property type="entry name" value="DNA/RNA_pol_sf"/>
</dbReference>
<gene>
    <name evidence="3" type="primary">Tf2-1_14</name>
    <name evidence="3" type="ORF">g.3372</name>
</gene>
<dbReference type="Pfam" id="PF17919">
    <property type="entry name" value="RT_RNaseH_2"/>
    <property type="match status" value="1"/>
</dbReference>
<dbReference type="GO" id="GO:0071897">
    <property type="term" value="P:DNA biosynthetic process"/>
    <property type="evidence" value="ECO:0007669"/>
    <property type="project" value="UniProtKB-ARBA"/>
</dbReference>
<dbReference type="InterPro" id="IPR043128">
    <property type="entry name" value="Rev_trsase/Diguanyl_cyclase"/>
</dbReference>
<dbReference type="AlphaFoldDB" id="A0A2S2PK54"/>
<evidence type="ECO:0000256" key="1">
    <source>
        <dbReference type="ARBA" id="ARBA00023268"/>
    </source>
</evidence>
<proteinExistence type="predicted"/>
<reference evidence="3" key="1">
    <citation type="submission" date="2018-04" db="EMBL/GenBank/DDBJ databases">
        <title>Transcriptome of Schizaphis graminum biotype I.</title>
        <authorList>
            <person name="Scully E.D."/>
            <person name="Geib S.M."/>
            <person name="Palmer N.A."/>
            <person name="Koch K."/>
            <person name="Bradshaw J."/>
            <person name="Heng-Moss T."/>
            <person name="Sarath G."/>
        </authorList>
    </citation>
    <scope>NUCLEOTIDE SEQUENCE</scope>
</reference>
<evidence type="ECO:0000259" key="2">
    <source>
        <dbReference type="Pfam" id="PF17919"/>
    </source>
</evidence>
<dbReference type="SUPFAM" id="SSF56672">
    <property type="entry name" value="DNA/RNA polymerases"/>
    <property type="match status" value="1"/>
</dbReference>
<sequence>MDSEKVQTVNNFQPPKTKKQIQSFLGYINFYLKFIRDLSQDTEQLSALTKKDTKWVWGTTQQRAFENIKKKFLENIIIQFPDFTKEFYLNTDASTTHVGAELYQINEEGNINHSDLSAEP</sequence>
<dbReference type="FunFam" id="3.30.70.270:FF:000026">
    <property type="entry name" value="Transposon Ty3-G Gag-Pol polyprotein"/>
    <property type="match status" value="1"/>
</dbReference>
<dbReference type="PANTHER" id="PTHR37984:SF5">
    <property type="entry name" value="PROTEIN NYNRIN-LIKE"/>
    <property type="match status" value="1"/>
</dbReference>
<dbReference type="EMBL" id="GGMR01017213">
    <property type="protein sequence ID" value="MBY29832.1"/>
    <property type="molecule type" value="Transcribed_RNA"/>
</dbReference>
<evidence type="ECO:0000313" key="3">
    <source>
        <dbReference type="EMBL" id="MBY29832.1"/>
    </source>
</evidence>
<accession>A0A2S2PK54</accession>
<dbReference type="InterPro" id="IPR041577">
    <property type="entry name" value="RT_RNaseH_2"/>
</dbReference>
<dbReference type="Gene3D" id="3.30.70.270">
    <property type="match status" value="1"/>
</dbReference>
<dbReference type="PANTHER" id="PTHR37984">
    <property type="entry name" value="PROTEIN CBG26694"/>
    <property type="match status" value="1"/>
</dbReference>
<dbReference type="InterPro" id="IPR050951">
    <property type="entry name" value="Retrovirus_Pol_polyprotein"/>
</dbReference>
<dbReference type="GO" id="GO:0003824">
    <property type="term" value="F:catalytic activity"/>
    <property type="evidence" value="ECO:0007669"/>
    <property type="project" value="UniProtKB-KW"/>
</dbReference>
<feature type="domain" description="Reverse transcriptase/retrotransposon-derived protein RNase H-like" evidence="2">
    <location>
        <begin position="57"/>
        <end position="110"/>
    </location>
</feature>
<organism evidence="3">
    <name type="scientific">Schizaphis graminum</name>
    <name type="common">Green bug aphid</name>
    <dbReference type="NCBI Taxonomy" id="13262"/>
    <lineage>
        <taxon>Eukaryota</taxon>
        <taxon>Metazoa</taxon>
        <taxon>Ecdysozoa</taxon>
        <taxon>Arthropoda</taxon>
        <taxon>Hexapoda</taxon>
        <taxon>Insecta</taxon>
        <taxon>Pterygota</taxon>
        <taxon>Neoptera</taxon>
        <taxon>Paraneoptera</taxon>
        <taxon>Hemiptera</taxon>
        <taxon>Sternorrhyncha</taxon>
        <taxon>Aphidomorpha</taxon>
        <taxon>Aphidoidea</taxon>
        <taxon>Aphididae</taxon>
        <taxon>Aphidini</taxon>
        <taxon>Schizaphis</taxon>
    </lineage>
</organism>